<dbReference type="EMBL" id="BMSA01000018">
    <property type="protein sequence ID" value="GGT71417.1"/>
    <property type="molecule type" value="Genomic_DNA"/>
</dbReference>
<accession>A0A918HJU3</accession>
<evidence type="ECO:0000313" key="2">
    <source>
        <dbReference type="EMBL" id="GGT71417.1"/>
    </source>
</evidence>
<dbReference type="Gene3D" id="2.70.70.10">
    <property type="entry name" value="Glucose Permease (Domain IIA)"/>
    <property type="match status" value="1"/>
</dbReference>
<protein>
    <recommendedName>
        <fullName evidence="1">M23ase beta-sheet core domain-containing protein</fullName>
    </recommendedName>
</protein>
<comment type="caution">
    <text evidence="2">The sequence shown here is derived from an EMBL/GenBank/DDBJ whole genome shotgun (WGS) entry which is preliminary data.</text>
</comment>
<dbReference type="AlphaFoldDB" id="A0A918HJU3"/>
<dbReference type="PANTHER" id="PTHR21666">
    <property type="entry name" value="PEPTIDASE-RELATED"/>
    <property type="match status" value="1"/>
</dbReference>
<feature type="domain" description="M23ase beta-sheet core" evidence="1">
    <location>
        <begin position="122"/>
        <end position="211"/>
    </location>
</feature>
<dbReference type="InterPro" id="IPR036365">
    <property type="entry name" value="PGBD-like_sf"/>
</dbReference>
<organism evidence="2 3">
    <name type="scientific">Streptomyces phaeofaciens</name>
    <dbReference type="NCBI Taxonomy" id="68254"/>
    <lineage>
        <taxon>Bacteria</taxon>
        <taxon>Bacillati</taxon>
        <taxon>Actinomycetota</taxon>
        <taxon>Actinomycetes</taxon>
        <taxon>Kitasatosporales</taxon>
        <taxon>Streptomycetaceae</taxon>
        <taxon>Streptomyces</taxon>
    </lineage>
</organism>
<keyword evidence="3" id="KW-1185">Reference proteome</keyword>
<name>A0A918HJU3_9ACTN</name>
<dbReference type="Proteomes" id="UP000646776">
    <property type="component" value="Unassembled WGS sequence"/>
</dbReference>
<reference evidence="2" key="2">
    <citation type="submission" date="2020-09" db="EMBL/GenBank/DDBJ databases">
        <authorList>
            <person name="Sun Q."/>
            <person name="Ohkuma M."/>
        </authorList>
    </citation>
    <scope>NUCLEOTIDE SEQUENCE</scope>
    <source>
        <strain evidence="2">JCM 4125</strain>
    </source>
</reference>
<dbReference type="InterPro" id="IPR011055">
    <property type="entry name" value="Dup_hybrid_motif"/>
</dbReference>
<gene>
    <name evidence="2" type="ORF">GCM10010226_56750</name>
</gene>
<reference evidence="2" key="1">
    <citation type="journal article" date="2014" name="Int. J. Syst. Evol. Microbiol.">
        <title>Complete genome sequence of Corynebacterium casei LMG S-19264T (=DSM 44701T), isolated from a smear-ripened cheese.</title>
        <authorList>
            <consortium name="US DOE Joint Genome Institute (JGI-PGF)"/>
            <person name="Walter F."/>
            <person name="Albersmeier A."/>
            <person name="Kalinowski J."/>
            <person name="Ruckert C."/>
        </authorList>
    </citation>
    <scope>NUCLEOTIDE SEQUENCE</scope>
    <source>
        <strain evidence="2">JCM 4125</strain>
    </source>
</reference>
<evidence type="ECO:0000259" key="1">
    <source>
        <dbReference type="Pfam" id="PF01551"/>
    </source>
</evidence>
<evidence type="ECO:0000313" key="3">
    <source>
        <dbReference type="Proteomes" id="UP000646776"/>
    </source>
</evidence>
<dbReference type="InterPro" id="IPR050570">
    <property type="entry name" value="Cell_wall_metabolism_enzyme"/>
</dbReference>
<dbReference type="RefSeq" id="WP_189714231.1">
    <property type="nucleotide sequence ID" value="NZ_BMSA01000018.1"/>
</dbReference>
<dbReference type="Pfam" id="PF01551">
    <property type="entry name" value="Peptidase_M23"/>
    <property type="match status" value="1"/>
</dbReference>
<proteinExistence type="predicted"/>
<dbReference type="Gene3D" id="1.10.101.10">
    <property type="entry name" value="PGBD-like superfamily/PGBD"/>
    <property type="match status" value="1"/>
</dbReference>
<dbReference type="PANTHER" id="PTHR21666:SF270">
    <property type="entry name" value="MUREIN HYDROLASE ACTIVATOR ENVC"/>
    <property type="match status" value="1"/>
</dbReference>
<dbReference type="InterPro" id="IPR016047">
    <property type="entry name" value="M23ase_b-sheet_dom"/>
</dbReference>
<dbReference type="GO" id="GO:0004222">
    <property type="term" value="F:metalloendopeptidase activity"/>
    <property type="evidence" value="ECO:0007669"/>
    <property type="project" value="TreeGrafter"/>
</dbReference>
<dbReference type="CDD" id="cd12797">
    <property type="entry name" value="M23_peptidase"/>
    <property type="match status" value="1"/>
</dbReference>
<dbReference type="SUPFAM" id="SSF47090">
    <property type="entry name" value="PGBD-like"/>
    <property type="match status" value="1"/>
</dbReference>
<dbReference type="InterPro" id="IPR036366">
    <property type="entry name" value="PGBDSf"/>
</dbReference>
<sequence>MSKVVILSQVKPGAHNDSVLVVQKALAAAVGLDFSSGPGVFGRLTQDAYAKWQRHLGFSGAQADGIPGEVSLKKLGDRFDFRVSLNGHQPPGPSGGRATSPVPEHHVTYRFGIKNPRYIAGYHTGDDYAALEGTTVVAVRNGTIQWSNGNGGAYGNWIGLQADNGRVYVYCHLSQRGVHPGQSVKAGQKVGKVGRTSSTGNVTGPHLHFEDHPAGPFVYAQCRKPSW</sequence>
<dbReference type="SUPFAM" id="SSF51261">
    <property type="entry name" value="Duplicated hybrid motif"/>
    <property type="match status" value="1"/>
</dbReference>